<dbReference type="RefSeq" id="WP_144889915.1">
    <property type="nucleotide sequence ID" value="NZ_CP042218.1"/>
</dbReference>
<dbReference type="Pfam" id="PF14542">
    <property type="entry name" value="Acetyltransf_CG"/>
    <property type="match status" value="1"/>
</dbReference>
<dbReference type="EMBL" id="CP042218">
    <property type="protein sequence ID" value="QDW65888.1"/>
    <property type="molecule type" value="Genomic_DNA"/>
</dbReference>
<keyword evidence="2" id="KW-0808">Transferase</keyword>
<protein>
    <submittedName>
        <fullName evidence="2">N-acetyltransferase</fullName>
    </submittedName>
</protein>
<evidence type="ECO:0000313" key="2">
    <source>
        <dbReference type="EMBL" id="QDW65888.1"/>
    </source>
</evidence>
<evidence type="ECO:0000259" key="1">
    <source>
        <dbReference type="PROSITE" id="PS51729"/>
    </source>
</evidence>
<sequence length="92" mass="10150">MGALDIIHHGIPGRFVTEVEGHFAYLDYEMAEGTMHITHTRVPEAIGGRGIAGKLVEAAFHHARTEGWKVRPLCGYAEAWVGRHPEYADLLG</sequence>
<dbReference type="Proteomes" id="UP000316584">
    <property type="component" value="Chromosome"/>
</dbReference>
<dbReference type="PANTHER" id="PTHR31435">
    <property type="entry name" value="PROTEIN NATD1"/>
    <property type="match status" value="1"/>
</dbReference>
<dbReference type="Gene3D" id="3.40.630.30">
    <property type="match status" value="1"/>
</dbReference>
<proteinExistence type="predicted"/>
<dbReference type="PROSITE" id="PS51729">
    <property type="entry name" value="GNAT_YJDJ"/>
    <property type="match status" value="1"/>
</dbReference>
<dbReference type="InterPro" id="IPR045057">
    <property type="entry name" value="Gcn5-rel_NAT"/>
</dbReference>
<dbReference type="GO" id="GO:0016740">
    <property type="term" value="F:transferase activity"/>
    <property type="evidence" value="ECO:0007669"/>
    <property type="project" value="UniProtKB-KW"/>
</dbReference>
<dbReference type="PANTHER" id="PTHR31435:SF9">
    <property type="entry name" value="PROTEIN NATD1"/>
    <property type="match status" value="1"/>
</dbReference>
<organism evidence="2 3">
    <name type="scientific">Luteimonas granuli</name>
    <dbReference type="NCBI Taxonomy" id="1176533"/>
    <lineage>
        <taxon>Bacteria</taxon>
        <taxon>Pseudomonadati</taxon>
        <taxon>Pseudomonadota</taxon>
        <taxon>Gammaproteobacteria</taxon>
        <taxon>Lysobacterales</taxon>
        <taxon>Lysobacteraceae</taxon>
        <taxon>Luteimonas</taxon>
    </lineage>
</organism>
<accession>A0A518N1V4</accession>
<name>A0A518N1V4_9GAMM</name>
<keyword evidence="3" id="KW-1185">Reference proteome</keyword>
<gene>
    <name evidence="2" type="ORF">FPZ22_02410</name>
</gene>
<feature type="domain" description="N-acetyltransferase" evidence="1">
    <location>
        <begin position="7"/>
        <end position="92"/>
    </location>
</feature>
<dbReference type="InterPro" id="IPR031165">
    <property type="entry name" value="GNAT_YJDJ"/>
</dbReference>
<dbReference type="SUPFAM" id="SSF55729">
    <property type="entry name" value="Acyl-CoA N-acyltransferases (Nat)"/>
    <property type="match status" value="1"/>
</dbReference>
<dbReference type="KEGG" id="lug:FPZ22_02410"/>
<dbReference type="AlphaFoldDB" id="A0A518N1V4"/>
<dbReference type="InterPro" id="IPR016181">
    <property type="entry name" value="Acyl_CoA_acyltransferase"/>
</dbReference>
<dbReference type="OrthoDB" id="9813275at2"/>
<reference evidence="2 3" key="1">
    <citation type="submission" date="2019-07" db="EMBL/GenBank/DDBJ databases">
        <title>Full genome sequence of Luteimonas sp. Gr-4.</title>
        <authorList>
            <person name="Im W.-T."/>
        </authorList>
    </citation>
    <scope>NUCLEOTIDE SEQUENCE [LARGE SCALE GENOMIC DNA]</scope>
    <source>
        <strain evidence="2 3">Gr-4</strain>
    </source>
</reference>
<evidence type="ECO:0000313" key="3">
    <source>
        <dbReference type="Proteomes" id="UP000316584"/>
    </source>
</evidence>